<dbReference type="OrthoDB" id="41532at2759"/>
<comment type="caution">
    <text evidence="1">The sequence shown here is derived from an EMBL/GenBank/DDBJ whole genome shotgun (WGS) entry which is preliminary data.</text>
</comment>
<dbReference type="Proteomes" id="UP000655225">
    <property type="component" value="Unassembled WGS sequence"/>
</dbReference>
<protein>
    <recommendedName>
        <fullName evidence="3">N-acetyltransferase domain-containing protein</fullName>
    </recommendedName>
</protein>
<dbReference type="EMBL" id="JABCRI010000009">
    <property type="protein sequence ID" value="KAF8400439.1"/>
    <property type="molecule type" value="Genomic_DNA"/>
</dbReference>
<dbReference type="AlphaFoldDB" id="A0A834Z3T5"/>
<evidence type="ECO:0000313" key="1">
    <source>
        <dbReference type="EMBL" id="KAF8400439.1"/>
    </source>
</evidence>
<dbReference type="OMA" id="EWGNNLF"/>
<dbReference type="CDD" id="cd04301">
    <property type="entry name" value="NAT_SF"/>
    <property type="match status" value="1"/>
</dbReference>
<sequence length="271" mass="30218">MALLSSSSSPISSPLLCNSHRSHSSLNCRNRGLFRSLITSQLCTQETLTLDRSSLDVAEAISEEELWAAACLRVQSFYKFEDSFGIEDHKRFLAEREFEALKERIAGKRLGFGRVSCINATLPLSHRSGFSDDLLSACKFSENGEDRVVVGTLDLNQCIRLPDEITGKKPEGIGADFARAYLSNVCVAKELHRNGVAHALVAKSKKVAKEWGNNLFNTSSIHPYLQYHYHSHCWHDQTLSACSDFQKRYLLSTFKSLAALDLPVDQVSLFG</sequence>
<keyword evidence="2" id="KW-1185">Reference proteome</keyword>
<dbReference type="InterPro" id="IPR016181">
    <property type="entry name" value="Acyl_CoA_acyltransferase"/>
</dbReference>
<accession>A0A834Z3T5</accession>
<dbReference type="PANTHER" id="PTHR47876">
    <property type="entry name" value="OS08G0260000 PROTEIN"/>
    <property type="match status" value="1"/>
</dbReference>
<evidence type="ECO:0008006" key="3">
    <source>
        <dbReference type="Google" id="ProtNLM"/>
    </source>
</evidence>
<gene>
    <name evidence="1" type="ORF">HHK36_013737</name>
</gene>
<dbReference type="PANTHER" id="PTHR47876:SF2">
    <property type="entry name" value="GCN5-RELATED N-ACETYLTRANSFERASE 7, CHLOROPLASTIC"/>
    <property type="match status" value="1"/>
</dbReference>
<dbReference type="SUPFAM" id="SSF55729">
    <property type="entry name" value="Acyl-CoA N-acyltransferases (Nat)"/>
    <property type="match status" value="1"/>
</dbReference>
<dbReference type="GO" id="GO:0009507">
    <property type="term" value="C:chloroplast"/>
    <property type="evidence" value="ECO:0007669"/>
    <property type="project" value="TreeGrafter"/>
</dbReference>
<name>A0A834Z3T5_TETSI</name>
<proteinExistence type="predicted"/>
<organism evidence="1 2">
    <name type="scientific">Tetracentron sinense</name>
    <name type="common">Spur-leaf</name>
    <dbReference type="NCBI Taxonomy" id="13715"/>
    <lineage>
        <taxon>Eukaryota</taxon>
        <taxon>Viridiplantae</taxon>
        <taxon>Streptophyta</taxon>
        <taxon>Embryophyta</taxon>
        <taxon>Tracheophyta</taxon>
        <taxon>Spermatophyta</taxon>
        <taxon>Magnoliopsida</taxon>
        <taxon>Trochodendrales</taxon>
        <taxon>Trochodendraceae</taxon>
        <taxon>Tetracentron</taxon>
    </lineage>
</organism>
<reference evidence="1 2" key="1">
    <citation type="submission" date="2020-04" db="EMBL/GenBank/DDBJ databases">
        <title>Plant Genome Project.</title>
        <authorList>
            <person name="Zhang R.-G."/>
        </authorList>
    </citation>
    <scope>NUCLEOTIDE SEQUENCE [LARGE SCALE GENOMIC DNA]</scope>
    <source>
        <strain evidence="1">YNK0</strain>
        <tissue evidence="1">Leaf</tissue>
    </source>
</reference>
<evidence type="ECO:0000313" key="2">
    <source>
        <dbReference type="Proteomes" id="UP000655225"/>
    </source>
</evidence>